<gene>
    <name evidence="1" type="ORF">KSF_020630</name>
</gene>
<evidence type="ECO:0000313" key="2">
    <source>
        <dbReference type="Proteomes" id="UP000597444"/>
    </source>
</evidence>
<accession>A0A8J3IGH2</accession>
<dbReference type="Proteomes" id="UP000597444">
    <property type="component" value="Unassembled WGS sequence"/>
</dbReference>
<sequence length="52" mass="5530">MRTRGLSISIGEIILAGTTNFVFGGSHRNILFIETDNAIWAAVLATAGAERP</sequence>
<dbReference type="EMBL" id="BNJK01000001">
    <property type="protein sequence ID" value="GHO92015.1"/>
    <property type="molecule type" value="Genomic_DNA"/>
</dbReference>
<name>A0A8J3IGH2_9CHLR</name>
<evidence type="ECO:0000313" key="1">
    <source>
        <dbReference type="EMBL" id="GHO92015.1"/>
    </source>
</evidence>
<dbReference type="AlphaFoldDB" id="A0A8J3IGH2"/>
<dbReference type="RefSeq" id="WP_220202878.1">
    <property type="nucleotide sequence ID" value="NZ_BNJK01000001.1"/>
</dbReference>
<reference evidence="1" key="1">
    <citation type="submission" date="2020-10" db="EMBL/GenBank/DDBJ databases">
        <title>Taxonomic study of unclassified bacteria belonging to the class Ktedonobacteria.</title>
        <authorList>
            <person name="Yabe S."/>
            <person name="Wang C.M."/>
            <person name="Zheng Y."/>
            <person name="Sakai Y."/>
            <person name="Cavaletti L."/>
            <person name="Monciardini P."/>
            <person name="Donadio S."/>
        </authorList>
    </citation>
    <scope>NUCLEOTIDE SEQUENCE</scope>
    <source>
        <strain evidence="1">ID150040</strain>
    </source>
</reference>
<protein>
    <submittedName>
        <fullName evidence="1">Uncharacterized protein</fullName>
    </submittedName>
</protein>
<proteinExistence type="predicted"/>
<comment type="caution">
    <text evidence="1">The sequence shown here is derived from an EMBL/GenBank/DDBJ whole genome shotgun (WGS) entry which is preliminary data.</text>
</comment>
<organism evidence="1 2">
    <name type="scientific">Reticulibacter mediterranei</name>
    <dbReference type="NCBI Taxonomy" id="2778369"/>
    <lineage>
        <taxon>Bacteria</taxon>
        <taxon>Bacillati</taxon>
        <taxon>Chloroflexota</taxon>
        <taxon>Ktedonobacteria</taxon>
        <taxon>Ktedonobacterales</taxon>
        <taxon>Reticulibacteraceae</taxon>
        <taxon>Reticulibacter</taxon>
    </lineage>
</organism>
<keyword evidence="2" id="KW-1185">Reference proteome</keyword>